<proteinExistence type="predicted"/>
<evidence type="ECO:0000313" key="2">
    <source>
        <dbReference type="Proteomes" id="UP000075809"/>
    </source>
</evidence>
<protein>
    <submittedName>
        <fullName evidence="1">Uncharacterized protein</fullName>
    </submittedName>
</protein>
<dbReference type="EMBL" id="KQ983167">
    <property type="protein sequence ID" value="KYQ46935.1"/>
    <property type="molecule type" value="Genomic_DNA"/>
</dbReference>
<reference evidence="1 2" key="1">
    <citation type="submission" date="2015-09" db="EMBL/GenBank/DDBJ databases">
        <title>Trachymyrmex zeteki WGS genome.</title>
        <authorList>
            <person name="Nygaard S."/>
            <person name="Hu H."/>
            <person name="Boomsma J."/>
            <person name="Zhang G."/>
        </authorList>
    </citation>
    <scope>NUCLEOTIDE SEQUENCE [LARGE SCALE GENOMIC DNA]</scope>
    <source>
        <strain evidence="1">Tzet28-1</strain>
        <tissue evidence="1">Whole body</tissue>
    </source>
</reference>
<keyword evidence="2" id="KW-1185">Reference proteome</keyword>
<organism evidence="1 2">
    <name type="scientific">Mycetomoellerius zeteki</name>
    <dbReference type="NCBI Taxonomy" id="64791"/>
    <lineage>
        <taxon>Eukaryota</taxon>
        <taxon>Metazoa</taxon>
        <taxon>Ecdysozoa</taxon>
        <taxon>Arthropoda</taxon>
        <taxon>Hexapoda</taxon>
        <taxon>Insecta</taxon>
        <taxon>Pterygota</taxon>
        <taxon>Neoptera</taxon>
        <taxon>Endopterygota</taxon>
        <taxon>Hymenoptera</taxon>
        <taxon>Apocrita</taxon>
        <taxon>Aculeata</taxon>
        <taxon>Formicoidea</taxon>
        <taxon>Formicidae</taxon>
        <taxon>Myrmicinae</taxon>
        <taxon>Mycetomoellerius</taxon>
    </lineage>
</organism>
<dbReference type="AlphaFoldDB" id="A0A151WGK8"/>
<sequence length="158" mass="16669">MLCDIPFFDIESVVTRGVNFTAVPAGIVVGCAYDLPVVVPKRFVFVVVLISSRCCAKVKTGFVRLTKCRSPCTCTEKVCTSILLGTEKIVGCLNAGGVVVFPNKPPVVEPVGLELKSDEVLLLPKTGVAPLPKLVVVMGLPNADCPNGLFCVAVLNPP</sequence>
<name>A0A151WGK8_9HYME</name>
<gene>
    <name evidence="1" type="ORF">ALC60_14024</name>
</gene>
<accession>A0A151WGK8</accession>
<dbReference type="Proteomes" id="UP000075809">
    <property type="component" value="Unassembled WGS sequence"/>
</dbReference>
<evidence type="ECO:0000313" key="1">
    <source>
        <dbReference type="EMBL" id="KYQ46935.1"/>
    </source>
</evidence>